<dbReference type="Gene3D" id="3.40.50.300">
    <property type="entry name" value="P-loop containing nucleotide triphosphate hydrolases"/>
    <property type="match status" value="1"/>
</dbReference>
<proteinExistence type="predicted"/>
<dbReference type="InterPro" id="IPR036770">
    <property type="entry name" value="Ankyrin_rpt-contain_sf"/>
</dbReference>
<feature type="repeat" description="ANK" evidence="3">
    <location>
        <begin position="932"/>
        <end position="964"/>
    </location>
</feature>
<feature type="repeat" description="ANK" evidence="3">
    <location>
        <begin position="1304"/>
        <end position="1336"/>
    </location>
</feature>
<dbReference type="InterPro" id="IPR054471">
    <property type="entry name" value="GPIID_WHD"/>
</dbReference>
<dbReference type="InterPro" id="IPR027417">
    <property type="entry name" value="P-loop_NTPase"/>
</dbReference>
<feature type="repeat" description="ANK" evidence="3">
    <location>
        <begin position="1348"/>
        <end position="1376"/>
    </location>
</feature>
<feature type="repeat" description="ANK" evidence="3">
    <location>
        <begin position="632"/>
        <end position="664"/>
    </location>
</feature>
<feature type="coiled-coil region" evidence="4">
    <location>
        <begin position="46"/>
        <end position="101"/>
    </location>
</feature>
<feature type="repeat" description="ANK" evidence="3">
    <location>
        <begin position="1168"/>
        <end position="1200"/>
    </location>
</feature>
<keyword evidence="4" id="KW-0175">Coiled coil</keyword>
<dbReference type="PANTHER" id="PTHR24123:SF33">
    <property type="entry name" value="PROTEIN HOS4"/>
    <property type="match status" value="1"/>
</dbReference>
<dbReference type="Pfam" id="PF22939">
    <property type="entry name" value="WHD_GPIID"/>
    <property type="match status" value="1"/>
</dbReference>
<evidence type="ECO:0000256" key="1">
    <source>
        <dbReference type="ARBA" id="ARBA00022737"/>
    </source>
</evidence>
<dbReference type="SUPFAM" id="SSF52540">
    <property type="entry name" value="P-loop containing nucleoside triphosphate hydrolases"/>
    <property type="match status" value="1"/>
</dbReference>
<feature type="repeat" description="ANK" evidence="3">
    <location>
        <begin position="698"/>
        <end position="730"/>
    </location>
</feature>
<evidence type="ECO:0008006" key="9">
    <source>
        <dbReference type="Google" id="ProtNLM"/>
    </source>
</evidence>
<dbReference type="Pfam" id="PF24883">
    <property type="entry name" value="NPHP3_N"/>
    <property type="match status" value="1"/>
</dbReference>
<dbReference type="Proteomes" id="UP000750711">
    <property type="component" value="Unassembled WGS sequence"/>
</dbReference>
<feature type="repeat" description="ANK" evidence="3">
    <location>
        <begin position="1134"/>
        <end position="1167"/>
    </location>
</feature>
<dbReference type="InterPro" id="IPR056884">
    <property type="entry name" value="NPHP3-like_N"/>
</dbReference>
<evidence type="ECO:0000259" key="6">
    <source>
        <dbReference type="Pfam" id="PF24883"/>
    </source>
</evidence>
<dbReference type="PROSITE" id="PS50088">
    <property type="entry name" value="ANK_REPEAT"/>
    <property type="match status" value="14"/>
</dbReference>
<protein>
    <recommendedName>
        <fullName evidence="9">NACHT domain-containing protein</fullName>
    </recommendedName>
</protein>
<keyword evidence="8" id="KW-1185">Reference proteome</keyword>
<feature type="domain" description="GPI inositol-deacylase winged helix" evidence="5">
    <location>
        <begin position="449"/>
        <end position="528"/>
    </location>
</feature>
<name>A0A9P8RS86_9PEZI</name>
<keyword evidence="2 3" id="KW-0040">ANK repeat</keyword>
<dbReference type="SMART" id="SM00248">
    <property type="entry name" value="ANK"/>
    <property type="match status" value="18"/>
</dbReference>
<feature type="repeat" description="ANK" evidence="3">
    <location>
        <begin position="731"/>
        <end position="763"/>
    </location>
</feature>
<organism evidence="7 8">
    <name type="scientific">Trichoglossum hirsutum</name>
    <dbReference type="NCBI Taxonomy" id="265104"/>
    <lineage>
        <taxon>Eukaryota</taxon>
        <taxon>Fungi</taxon>
        <taxon>Dikarya</taxon>
        <taxon>Ascomycota</taxon>
        <taxon>Pezizomycotina</taxon>
        <taxon>Geoglossomycetes</taxon>
        <taxon>Geoglossales</taxon>
        <taxon>Geoglossaceae</taxon>
        <taxon>Trichoglossum</taxon>
    </lineage>
</organism>
<dbReference type="PROSITE" id="PS50297">
    <property type="entry name" value="ANK_REP_REGION"/>
    <property type="match status" value="12"/>
</dbReference>
<evidence type="ECO:0000313" key="8">
    <source>
        <dbReference type="Proteomes" id="UP000750711"/>
    </source>
</evidence>
<evidence type="ECO:0000313" key="7">
    <source>
        <dbReference type="EMBL" id="KAH0564763.1"/>
    </source>
</evidence>
<feature type="repeat" description="ANK" evidence="3">
    <location>
        <begin position="1388"/>
        <end position="1420"/>
    </location>
</feature>
<dbReference type="PANTHER" id="PTHR24123">
    <property type="entry name" value="ANKYRIN REPEAT-CONTAINING"/>
    <property type="match status" value="1"/>
</dbReference>
<dbReference type="Gene3D" id="1.25.40.20">
    <property type="entry name" value="Ankyrin repeat-containing domain"/>
    <property type="match status" value="5"/>
</dbReference>
<feature type="repeat" description="ANK" evidence="3">
    <location>
        <begin position="1271"/>
        <end position="1303"/>
    </location>
</feature>
<comment type="caution">
    <text evidence="7">The sequence shown here is derived from an EMBL/GenBank/DDBJ whole genome shotgun (WGS) entry which is preliminary data.</text>
</comment>
<accession>A0A9P8RS86</accession>
<feature type="domain" description="Nephrocystin 3-like N-terminal" evidence="6">
    <location>
        <begin position="182"/>
        <end position="339"/>
    </location>
</feature>
<feature type="repeat" description="ANK" evidence="3">
    <location>
        <begin position="899"/>
        <end position="931"/>
    </location>
</feature>
<feature type="repeat" description="ANK" evidence="3">
    <location>
        <begin position="665"/>
        <end position="697"/>
    </location>
</feature>
<feature type="repeat" description="ANK" evidence="3">
    <location>
        <begin position="1004"/>
        <end position="1036"/>
    </location>
</feature>
<dbReference type="PRINTS" id="PR01415">
    <property type="entry name" value="ANKYRIN"/>
</dbReference>
<dbReference type="Pfam" id="PF12796">
    <property type="entry name" value="Ank_2"/>
    <property type="match status" value="7"/>
</dbReference>
<evidence type="ECO:0000256" key="3">
    <source>
        <dbReference type="PROSITE-ProRule" id="PRU00023"/>
    </source>
</evidence>
<dbReference type="InterPro" id="IPR002110">
    <property type="entry name" value="Ankyrin_rpt"/>
</dbReference>
<evidence type="ECO:0000256" key="2">
    <source>
        <dbReference type="ARBA" id="ARBA00023043"/>
    </source>
</evidence>
<keyword evidence="1" id="KW-0677">Repeat</keyword>
<reference evidence="7" key="1">
    <citation type="submission" date="2021-03" db="EMBL/GenBank/DDBJ databases">
        <title>Comparative genomics and phylogenomic investigation of the class Geoglossomycetes provide insights into ecological specialization and systematics.</title>
        <authorList>
            <person name="Melie T."/>
            <person name="Pirro S."/>
            <person name="Miller A.N."/>
            <person name="Quandt A."/>
        </authorList>
    </citation>
    <scope>NUCLEOTIDE SEQUENCE</scope>
    <source>
        <strain evidence="7">CAQ_001_2017</strain>
    </source>
</reference>
<dbReference type="SUPFAM" id="SSF48403">
    <property type="entry name" value="Ankyrin repeat"/>
    <property type="match status" value="3"/>
</dbReference>
<feature type="repeat" description="ANK" evidence="3">
    <location>
        <begin position="764"/>
        <end position="796"/>
    </location>
</feature>
<dbReference type="InterPro" id="IPR051165">
    <property type="entry name" value="Multifunctional_ANK_Repeat"/>
</dbReference>
<evidence type="ECO:0000256" key="4">
    <source>
        <dbReference type="SAM" id="Coils"/>
    </source>
</evidence>
<dbReference type="EMBL" id="JAGHQM010000182">
    <property type="protein sequence ID" value="KAH0564763.1"/>
    <property type="molecule type" value="Genomic_DNA"/>
</dbReference>
<gene>
    <name evidence="7" type="ORF">GP486_001846</name>
</gene>
<evidence type="ECO:0000259" key="5">
    <source>
        <dbReference type="Pfam" id="PF22939"/>
    </source>
</evidence>
<sequence length="1470" mass="162469">MAEALGLAAGVAGLISLAIEVSRLSFEYASAARHSSKIVSGYLRELSALTSVILRLQDAAEQLEVQNALGARPSGLPNASVMECIEQMEKLKEKLERYKSSSGIRAKVKPLAWPFEEKDTRHLTETFQRYCSIFDMILSADTLWVPNVLRAKDDHHRAILEWLSTYRYGRKQAEILERRYVGTGQWLLDAPQYSEWLNGDQSVLWCYGHPGTGKTVMSSLIVDQLSAQGNTCVAYHFCDFQDERQQQTTESILRSLLRQMTERTESLTDEILEMYNQCKESVREPNVSELVSSLTAMSTAAFSRGVILIDALDECRDRDRLLPVLKQLISSFKILLTSRPFTDIRKSLSCLSLEVIAPESDIRHYVLTRLQRNEDLDSLVTDGLRGFIASQVLHHANGVFLLAALLMDSLDGVATIKQIRDTLRRSPVNLAEAYQSTFVRITSQSPSRARIAFQVLSWILHSERPLYMNELQHALAVEVGDLELDEENLCSPKILIGSCMGLAVVYSRDNTVRLPHLTVEEFLLEKHKETVHKERSRIARVCLTYLLFQPFREAACRTHYALASRLQSFPLLDYAACNWGRHAQGELESELKRDILTLLSDKNALDNAVQVLHYRQRSDRTTQDSAFEAIPRGFGPLHLTAYWGLESIARLLYAEGGNVSSKDTHDWTPLHWSAARGHLAVVEFLLEKGADMESYDRRGWTPIFWAIQRRRTSVALLLLQKGVRLDMQDLNGWTALHFAVSLENEEVVRELVKNGADVDISNYEGKTSLELAVQHGNQEIVHLLVGTKVLSDLPNTNEDKMEAAAKAGDLVKFKSIVQDLSRSWKGESHLQKRDEIPWARSSKVKGVHDYSIEVFFEYRGSHLPSFANVLLHNAILAGNELVVQSLITCGGDPKLVYPDGQTYLHTATYSDNEAILSLLISLGIDPMAVDSHGDTALHYAVILGKKTAVDVLSRRGETLGLRNKRGKQAIHILASCDEHKDGILELARAFLQLTHIDLSAQDNNGHTPVSIALCRSNWEMARILLKHGGTVGERSLLRPPLFSAVGCGNERAVQLLFAVGAQLNVPNENGEPLLVFATRSYKAMLEMTPQVSHSVVAKGMQPELPAAPRDLQTLGSIIQLLLDHGENVNSQDAEGVSALHVALQSRQMASITSILLRGGADIHMRTSSGRAALHAAAESGHPDYLHILFKLGADCNALTTAKEKPVSVAAANGYELLVQLFLNEETLTNDPTNQVDWLATAQLYNALERGGLSGFQELQGRNLALNGHDKNGLTALHKACQNGTVEMVITLLRLGVEIDALDNRGQTALHLAAAGGHEEIVRFLVDNGAKLTAKTKGGDFYDTTKEPLGALPLHLAAWHGHLAVVETLLSFSASTNPPLNVDIGSYGVGITALMCAAHQGHIRIVRLLLGAGAGVNRMGGYGSMGFCAIDLAARQKHDSIVDLLAESGSLEDWWTSPKATEAIRKVQYRA</sequence>